<dbReference type="Gene3D" id="3.40.50.1240">
    <property type="entry name" value="Phosphoglycerate mutase-like"/>
    <property type="match status" value="1"/>
</dbReference>
<dbReference type="InterPro" id="IPR001345">
    <property type="entry name" value="PG/BPGM_mutase_AS"/>
</dbReference>
<dbReference type="AlphaFoldDB" id="A0A377FX52"/>
<dbReference type="RefSeq" id="WP_029333768.1">
    <property type="nucleotide sequence ID" value="NZ_UGGP01000001.1"/>
</dbReference>
<keyword evidence="1" id="KW-0378">Hydrolase</keyword>
<dbReference type="GO" id="GO:0045820">
    <property type="term" value="P:negative regulation of glycolytic process"/>
    <property type="evidence" value="ECO:0007669"/>
    <property type="project" value="TreeGrafter"/>
</dbReference>
<evidence type="ECO:0000313" key="5">
    <source>
        <dbReference type="Proteomes" id="UP000254060"/>
    </source>
</evidence>
<evidence type="ECO:0000256" key="3">
    <source>
        <dbReference type="PIRSR" id="PIRSR613078-2"/>
    </source>
</evidence>
<sequence>MTELCLVRHGQTDWNFQEIIQGREDIPLNALGHQQAEESAAFLSQEEWDVIVASPLTRAVDTARYIAEACGFHEETIIRDERFIEREFGMASGKPVPGIYEAVQADDQTRVPGLESEDEMRARVLEGMEHLVKTYPGKRIIVVCHSHAIKAALSAVDDTYTFRHAMRNACSNYIEHIGDRFIIKAVNVADHITNEIMVK</sequence>
<keyword evidence="4" id="KW-0413">Isomerase</keyword>
<proteinExistence type="predicted"/>
<dbReference type="Pfam" id="PF00300">
    <property type="entry name" value="His_Phos_1"/>
    <property type="match status" value="1"/>
</dbReference>
<feature type="binding site" evidence="3">
    <location>
        <position position="58"/>
    </location>
    <ligand>
        <name>substrate</name>
    </ligand>
</feature>
<dbReference type="EC" id="5.4.2.-" evidence="4"/>
<dbReference type="STRING" id="1397694.GCA_000702585_00187"/>
<dbReference type="Proteomes" id="UP000254060">
    <property type="component" value="Unassembled WGS sequence"/>
</dbReference>
<dbReference type="InterPro" id="IPR051695">
    <property type="entry name" value="Phosphoglycerate_Mutase"/>
</dbReference>
<dbReference type="PROSITE" id="PS00175">
    <property type="entry name" value="PG_MUTASE"/>
    <property type="match status" value="1"/>
</dbReference>
<feature type="binding site" evidence="3">
    <location>
        <begin position="8"/>
        <end position="15"/>
    </location>
    <ligand>
        <name>substrate</name>
    </ligand>
</feature>
<dbReference type="SMART" id="SM00855">
    <property type="entry name" value="PGAM"/>
    <property type="match status" value="1"/>
</dbReference>
<dbReference type="PANTHER" id="PTHR46517:SF1">
    <property type="entry name" value="FRUCTOSE-2,6-BISPHOSPHATASE TIGAR"/>
    <property type="match status" value="1"/>
</dbReference>
<gene>
    <name evidence="4" type="primary">gpmA</name>
    <name evidence="4" type="ORF">NCTC13163_02761</name>
</gene>
<name>A0A377FX52_9BACL</name>
<dbReference type="GO" id="GO:0043456">
    <property type="term" value="P:regulation of pentose-phosphate shunt"/>
    <property type="evidence" value="ECO:0007669"/>
    <property type="project" value="TreeGrafter"/>
</dbReference>
<dbReference type="InterPro" id="IPR013078">
    <property type="entry name" value="His_Pase_superF_clade-1"/>
</dbReference>
<evidence type="ECO:0000256" key="2">
    <source>
        <dbReference type="PIRSR" id="PIRSR613078-1"/>
    </source>
</evidence>
<dbReference type="PANTHER" id="PTHR46517">
    <property type="entry name" value="FRUCTOSE-2,6-BISPHOSPHATASE TIGAR"/>
    <property type="match status" value="1"/>
</dbReference>
<protein>
    <submittedName>
        <fullName evidence="4">2,3-bisphosphoglycerate-dependent phosphoglycerate mutase</fullName>
        <ecNumber evidence="4">5.4.2.-</ecNumber>
    </submittedName>
</protein>
<evidence type="ECO:0000313" key="4">
    <source>
        <dbReference type="EMBL" id="STO09328.1"/>
    </source>
</evidence>
<accession>A0A377FX52</accession>
<dbReference type="InterPro" id="IPR029033">
    <property type="entry name" value="His_PPase_superfam"/>
</dbReference>
<reference evidence="4 5" key="1">
    <citation type="submission" date="2018-06" db="EMBL/GenBank/DDBJ databases">
        <authorList>
            <consortium name="Pathogen Informatics"/>
            <person name="Doyle S."/>
        </authorList>
    </citation>
    <scope>NUCLEOTIDE SEQUENCE [LARGE SCALE GENOMIC DNA]</scope>
    <source>
        <strain evidence="4 5">NCTC13163</strain>
    </source>
</reference>
<feature type="active site" description="Tele-phosphohistidine intermediate" evidence="2">
    <location>
        <position position="9"/>
    </location>
</feature>
<dbReference type="SUPFAM" id="SSF53254">
    <property type="entry name" value="Phosphoglycerate mutase-like"/>
    <property type="match status" value="1"/>
</dbReference>
<evidence type="ECO:0000256" key="1">
    <source>
        <dbReference type="ARBA" id="ARBA00022801"/>
    </source>
</evidence>
<dbReference type="GO" id="GO:0005829">
    <property type="term" value="C:cytosol"/>
    <property type="evidence" value="ECO:0007669"/>
    <property type="project" value="TreeGrafter"/>
</dbReference>
<organism evidence="4 5">
    <name type="scientific">Exiguobacterium aurantiacum</name>
    <dbReference type="NCBI Taxonomy" id="33987"/>
    <lineage>
        <taxon>Bacteria</taxon>
        <taxon>Bacillati</taxon>
        <taxon>Bacillota</taxon>
        <taxon>Bacilli</taxon>
        <taxon>Bacillales</taxon>
        <taxon>Bacillales Family XII. Incertae Sedis</taxon>
        <taxon>Exiguobacterium</taxon>
    </lineage>
</organism>
<dbReference type="OrthoDB" id="9782128at2"/>
<dbReference type="GO" id="GO:0004331">
    <property type="term" value="F:fructose-2,6-bisphosphate 2-phosphatase activity"/>
    <property type="evidence" value="ECO:0007669"/>
    <property type="project" value="TreeGrafter"/>
</dbReference>
<feature type="active site" description="Proton donor/acceptor" evidence="2">
    <location>
        <position position="85"/>
    </location>
</feature>
<dbReference type="CDD" id="cd07067">
    <property type="entry name" value="HP_PGM_like"/>
    <property type="match status" value="1"/>
</dbReference>
<dbReference type="GO" id="GO:0016853">
    <property type="term" value="F:isomerase activity"/>
    <property type="evidence" value="ECO:0007669"/>
    <property type="project" value="UniProtKB-KW"/>
</dbReference>
<dbReference type="EMBL" id="UGGP01000001">
    <property type="protein sequence ID" value="STO09328.1"/>
    <property type="molecule type" value="Genomic_DNA"/>
</dbReference>